<keyword evidence="15" id="KW-1185">Reference proteome</keyword>
<dbReference type="SUPFAM" id="SSF55347">
    <property type="entry name" value="Glyceraldehyde-3-phosphate dehydrogenase-like, C-terminal domain"/>
    <property type="match status" value="1"/>
</dbReference>
<dbReference type="Gene3D" id="3.30.360.10">
    <property type="entry name" value="Dihydrodipicolinate Reductase, domain 2"/>
    <property type="match status" value="1"/>
</dbReference>
<keyword evidence="6 10" id="KW-0028">Amino-acid biosynthesis</keyword>
<accession>A0ABS5NQQ8</accession>
<evidence type="ECO:0000313" key="15">
    <source>
        <dbReference type="Proteomes" id="UP000681027"/>
    </source>
</evidence>
<dbReference type="Gene3D" id="3.40.50.720">
    <property type="entry name" value="NAD(P)-binding Rossmann-like Domain"/>
    <property type="match status" value="1"/>
</dbReference>
<evidence type="ECO:0000259" key="12">
    <source>
        <dbReference type="Pfam" id="PF00742"/>
    </source>
</evidence>
<protein>
    <recommendedName>
        <fullName evidence="5 10">Homoserine dehydrogenase</fullName>
        <ecNumber evidence="4 10">1.1.1.3</ecNumber>
    </recommendedName>
</protein>
<evidence type="ECO:0000256" key="11">
    <source>
        <dbReference type="RuleBase" id="RU004171"/>
    </source>
</evidence>
<keyword evidence="8 10" id="KW-0560">Oxidoreductase</keyword>
<dbReference type="Pfam" id="PF03447">
    <property type="entry name" value="NAD_binding_3"/>
    <property type="match status" value="1"/>
</dbReference>
<proteinExistence type="inferred from homology"/>
<evidence type="ECO:0000256" key="6">
    <source>
        <dbReference type="ARBA" id="ARBA00022605"/>
    </source>
</evidence>
<evidence type="ECO:0000256" key="1">
    <source>
        <dbReference type="ARBA" id="ARBA00005056"/>
    </source>
</evidence>
<dbReference type="Proteomes" id="UP000681027">
    <property type="component" value="Unassembled WGS sequence"/>
</dbReference>
<reference evidence="14 15" key="1">
    <citation type="submission" date="2021-05" db="EMBL/GenBank/DDBJ databases">
        <title>Novel Bacillus species.</title>
        <authorList>
            <person name="Liu G."/>
        </authorList>
    </citation>
    <scope>NUCLEOTIDE SEQUENCE [LARGE SCALE GENOMIC DNA]</scope>
    <source>
        <strain evidence="14 15">FJAT-49705</strain>
    </source>
</reference>
<dbReference type="Pfam" id="PF00742">
    <property type="entry name" value="Homoserine_dh"/>
    <property type="match status" value="1"/>
</dbReference>
<keyword evidence="9 10" id="KW-0486">Methionine biosynthesis</keyword>
<dbReference type="PROSITE" id="PS01042">
    <property type="entry name" value="HOMOSER_DHGENASE"/>
    <property type="match status" value="1"/>
</dbReference>
<dbReference type="RefSeq" id="WP_213101613.1">
    <property type="nucleotide sequence ID" value="NZ_JAGYPM010000002.1"/>
</dbReference>
<comment type="pathway">
    <text evidence="1 10">Amino-acid biosynthesis; L-threonine biosynthesis; L-threonine from L-aspartate: step 3/5.</text>
</comment>
<feature type="domain" description="Homoserine dehydrogenase catalytic" evidence="12">
    <location>
        <begin position="136"/>
        <end position="314"/>
    </location>
</feature>
<comment type="caution">
    <text evidence="14">The sequence shown here is derived from an EMBL/GenBank/DDBJ whole genome shotgun (WGS) entry which is preliminary data.</text>
</comment>
<evidence type="ECO:0000256" key="9">
    <source>
        <dbReference type="ARBA" id="ARBA00023167"/>
    </source>
</evidence>
<dbReference type="InterPro" id="IPR016204">
    <property type="entry name" value="HDH"/>
</dbReference>
<dbReference type="InterPro" id="IPR036291">
    <property type="entry name" value="NAD(P)-bd_dom_sf"/>
</dbReference>
<dbReference type="InterPro" id="IPR001342">
    <property type="entry name" value="HDH_cat"/>
</dbReference>
<dbReference type="GO" id="GO:0004412">
    <property type="term" value="F:homoserine dehydrogenase activity"/>
    <property type="evidence" value="ECO:0007669"/>
    <property type="project" value="UniProtKB-EC"/>
</dbReference>
<evidence type="ECO:0000313" key="14">
    <source>
        <dbReference type="EMBL" id="MBS4190142.1"/>
    </source>
</evidence>
<dbReference type="EC" id="1.1.1.3" evidence="4 10"/>
<sequence length="401" mass="43756">MSAIHIALLGYGTVGKGVYQTVQSHQKKLQAIFGKEVKISAILVKNLDKHHSPDDDVILTDDFDKIISLEKLDIVIDAIVGKEPCFSYLQRAIKRGCHVITANKEMFAHYGSQLKRLAHEHGVTLSFEATVAGGIPVIQTLKQLLNVNNIKKIQGILNGTSNFILTKMREENVPFASALKLAQEKGYAEADPTNDVEGYDAFYKAVILSELTFGEAPNWGESIREGIRGITPEQIEIFSSLGFRFKHVASIERTADGVQCAVKPVLVNEQHPFYHVEGVQNAVSIDGDIVGNISLQGPGAGMFPTASAILEDLVHINRKSVSPIITEQKPDGDETSAVSFWAIGGDVNASILPTPIQVIERIHPNVLLVKAPEETVYAIHLPNVHVYQILGDVAYKGLVVS</sequence>
<organism evidence="14 15">
    <name type="scientific">Cytobacillus citreus</name>
    <dbReference type="NCBI Taxonomy" id="2833586"/>
    <lineage>
        <taxon>Bacteria</taxon>
        <taxon>Bacillati</taxon>
        <taxon>Bacillota</taxon>
        <taxon>Bacilli</taxon>
        <taxon>Bacillales</taxon>
        <taxon>Bacillaceae</taxon>
        <taxon>Cytobacillus</taxon>
    </lineage>
</organism>
<comment type="pathway">
    <text evidence="2 10">Amino-acid biosynthesis; L-methionine biosynthesis via de novo pathway; L-homoserine from L-aspartate: step 3/3.</text>
</comment>
<evidence type="ECO:0000256" key="10">
    <source>
        <dbReference type="RuleBase" id="RU000579"/>
    </source>
</evidence>
<evidence type="ECO:0000256" key="4">
    <source>
        <dbReference type="ARBA" id="ARBA00013213"/>
    </source>
</evidence>
<evidence type="ECO:0000256" key="7">
    <source>
        <dbReference type="ARBA" id="ARBA00022697"/>
    </source>
</evidence>
<dbReference type="PANTHER" id="PTHR43331:SF1">
    <property type="entry name" value="HOMOSERINE DEHYDROGENASE"/>
    <property type="match status" value="1"/>
</dbReference>
<dbReference type="EMBL" id="JAGYPM010000002">
    <property type="protein sequence ID" value="MBS4190142.1"/>
    <property type="molecule type" value="Genomic_DNA"/>
</dbReference>
<dbReference type="SUPFAM" id="SSF51735">
    <property type="entry name" value="NAD(P)-binding Rossmann-fold domains"/>
    <property type="match status" value="1"/>
</dbReference>
<comment type="similarity">
    <text evidence="3 11">Belongs to the homoserine dehydrogenase family.</text>
</comment>
<dbReference type="InterPro" id="IPR005106">
    <property type="entry name" value="Asp/hSer_DH_NAD-bd"/>
</dbReference>
<dbReference type="PIRSF" id="PIRSF000098">
    <property type="entry name" value="Homoser_dehydrog"/>
    <property type="match status" value="1"/>
</dbReference>
<evidence type="ECO:0000256" key="5">
    <source>
        <dbReference type="ARBA" id="ARBA00013376"/>
    </source>
</evidence>
<comment type="catalytic activity">
    <reaction evidence="10">
        <text>L-homoserine + NADP(+) = L-aspartate 4-semialdehyde + NADPH + H(+)</text>
        <dbReference type="Rhea" id="RHEA:15761"/>
        <dbReference type="ChEBI" id="CHEBI:15378"/>
        <dbReference type="ChEBI" id="CHEBI:57476"/>
        <dbReference type="ChEBI" id="CHEBI:57783"/>
        <dbReference type="ChEBI" id="CHEBI:58349"/>
        <dbReference type="ChEBI" id="CHEBI:537519"/>
        <dbReference type="EC" id="1.1.1.3"/>
    </reaction>
</comment>
<feature type="domain" description="Aspartate/homoserine dehydrogenase NAD-binding" evidence="13">
    <location>
        <begin position="10"/>
        <end position="128"/>
    </location>
</feature>
<gene>
    <name evidence="14" type="ORF">KHA94_07980</name>
</gene>
<evidence type="ECO:0000256" key="8">
    <source>
        <dbReference type="ARBA" id="ARBA00023002"/>
    </source>
</evidence>
<evidence type="ECO:0000256" key="3">
    <source>
        <dbReference type="ARBA" id="ARBA00006753"/>
    </source>
</evidence>
<keyword evidence="10" id="KW-0521">NADP</keyword>
<evidence type="ECO:0000259" key="13">
    <source>
        <dbReference type="Pfam" id="PF03447"/>
    </source>
</evidence>
<dbReference type="InterPro" id="IPR019811">
    <property type="entry name" value="HDH_CS"/>
</dbReference>
<name>A0ABS5NQQ8_9BACI</name>
<keyword evidence="7 10" id="KW-0791">Threonine biosynthesis</keyword>
<evidence type="ECO:0000256" key="2">
    <source>
        <dbReference type="ARBA" id="ARBA00005062"/>
    </source>
</evidence>
<dbReference type="PANTHER" id="PTHR43331">
    <property type="entry name" value="HOMOSERINE DEHYDROGENASE"/>
    <property type="match status" value="1"/>
</dbReference>
<dbReference type="NCBIfam" id="NF004976">
    <property type="entry name" value="PRK06349.1"/>
    <property type="match status" value="1"/>
</dbReference>